<dbReference type="Proteomes" id="UP001152795">
    <property type="component" value="Unassembled WGS sequence"/>
</dbReference>
<feature type="transmembrane region" description="Helical" evidence="6">
    <location>
        <begin position="81"/>
        <end position="101"/>
    </location>
</feature>
<dbReference type="GO" id="GO:0022857">
    <property type="term" value="F:transmembrane transporter activity"/>
    <property type="evidence" value="ECO:0007669"/>
    <property type="project" value="InterPro"/>
</dbReference>
<dbReference type="InterPro" id="IPR011701">
    <property type="entry name" value="MFS"/>
</dbReference>
<dbReference type="PANTHER" id="PTHR23510:SF16">
    <property type="entry name" value="MAJOR FACILITATOR SUPERFAMILY (MFS) PROFILE DOMAIN-CONTAINING PROTEIN"/>
    <property type="match status" value="1"/>
</dbReference>
<feature type="transmembrane region" description="Helical" evidence="6">
    <location>
        <begin position="178"/>
        <end position="196"/>
    </location>
</feature>
<protein>
    <submittedName>
        <fullName evidence="8">Major facilitator superfamily domain-containing 8</fullName>
    </submittedName>
</protein>
<keyword evidence="3 6" id="KW-1133">Transmembrane helix</keyword>
<feature type="transmembrane region" description="Helical" evidence="6">
    <location>
        <begin position="50"/>
        <end position="69"/>
    </location>
</feature>
<reference evidence="8" key="1">
    <citation type="submission" date="2020-04" db="EMBL/GenBank/DDBJ databases">
        <authorList>
            <person name="Alioto T."/>
            <person name="Alioto T."/>
            <person name="Gomez Garrido J."/>
        </authorList>
    </citation>
    <scope>NUCLEOTIDE SEQUENCE</scope>
    <source>
        <strain evidence="8">A484AB</strain>
    </source>
</reference>
<dbReference type="InterPro" id="IPR020846">
    <property type="entry name" value="MFS_dom"/>
</dbReference>
<dbReference type="InterPro" id="IPR036259">
    <property type="entry name" value="MFS_trans_sf"/>
</dbReference>
<dbReference type="AlphaFoldDB" id="A0A6S7KLX1"/>
<sequence length="272" mass="29110">SYGFHAKFLITEELCLLLFITSPVHGRCGGIPNPTNCLVLLKNLGESDLFLGLTLAAYSAGALLFAPFVGVIDDKFQASKLITVSCAFVRFFGNLLYSIPINGYFPMFGRLISGLGAATDGILFSVLAKGTTDKNRAKAFLYLEALYSLGTMCGPTLGSALTFNMDIYGWKINAGNSPGFMLIFIWLALLLLALFLQSDLAENSSNETSVIENEDGHDPALPNSITVDSNNSSTPLSMVLAETSDKDVVEEDSEDDISLSKSVAEGCPPSSM</sequence>
<feature type="compositionally biased region" description="Acidic residues" evidence="5">
    <location>
        <begin position="248"/>
        <end position="257"/>
    </location>
</feature>
<feature type="non-terminal residue" evidence="8">
    <location>
        <position position="272"/>
    </location>
</feature>
<feature type="compositionally biased region" description="Polar residues" evidence="5">
    <location>
        <begin position="223"/>
        <end position="236"/>
    </location>
</feature>
<evidence type="ECO:0000256" key="3">
    <source>
        <dbReference type="ARBA" id="ARBA00022989"/>
    </source>
</evidence>
<evidence type="ECO:0000256" key="2">
    <source>
        <dbReference type="ARBA" id="ARBA00022692"/>
    </source>
</evidence>
<evidence type="ECO:0000256" key="4">
    <source>
        <dbReference type="ARBA" id="ARBA00023136"/>
    </source>
</evidence>
<keyword evidence="7" id="KW-0732">Signal</keyword>
<feature type="signal peptide" evidence="7">
    <location>
        <begin position="1"/>
        <end position="26"/>
    </location>
</feature>
<evidence type="ECO:0000256" key="1">
    <source>
        <dbReference type="ARBA" id="ARBA00004141"/>
    </source>
</evidence>
<comment type="caution">
    <text evidence="8">The sequence shown here is derived from an EMBL/GenBank/DDBJ whole genome shotgun (WGS) entry which is preliminary data.</text>
</comment>
<evidence type="ECO:0000313" key="9">
    <source>
        <dbReference type="Proteomes" id="UP001152795"/>
    </source>
</evidence>
<dbReference type="Gene3D" id="1.20.1250.20">
    <property type="entry name" value="MFS general substrate transporter like domains"/>
    <property type="match status" value="1"/>
</dbReference>
<name>A0A6S7KLX1_PARCT</name>
<evidence type="ECO:0000256" key="7">
    <source>
        <dbReference type="SAM" id="SignalP"/>
    </source>
</evidence>
<feature type="region of interest" description="Disordered" evidence="5">
    <location>
        <begin position="207"/>
        <end position="272"/>
    </location>
</feature>
<dbReference type="PANTHER" id="PTHR23510">
    <property type="entry name" value="INNER MEMBRANE TRANSPORT PROTEIN YAJR"/>
    <property type="match status" value="1"/>
</dbReference>
<dbReference type="InterPro" id="IPR001958">
    <property type="entry name" value="Tet-R_TetA/multi-R_MdtG-like"/>
</dbReference>
<dbReference type="PROSITE" id="PS50850">
    <property type="entry name" value="MFS"/>
    <property type="match status" value="1"/>
</dbReference>
<dbReference type="PRINTS" id="PR01035">
    <property type="entry name" value="TCRTETA"/>
</dbReference>
<proteinExistence type="predicted"/>
<dbReference type="Pfam" id="PF07690">
    <property type="entry name" value="MFS_1"/>
    <property type="match status" value="1"/>
</dbReference>
<evidence type="ECO:0000313" key="8">
    <source>
        <dbReference type="EMBL" id="CAB4029153.1"/>
    </source>
</evidence>
<dbReference type="InterPro" id="IPR051068">
    <property type="entry name" value="MFS_Domain-Containing_Protein"/>
</dbReference>
<feature type="chain" id="PRO_5043680576" evidence="7">
    <location>
        <begin position="27"/>
        <end position="272"/>
    </location>
</feature>
<evidence type="ECO:0000256" key="5">
    <source>
        <dbReference type="SAM" id="MobiDB-lite"/>
    </source>
</evidence>
<dbReference type="OrthoDB" id="6133115at2759"/>
<keyword evidence="4 6" id="KW-0472">Membrane</keyword>
<organism evidence="8 9">
    <name type="scientific">Paramuricea clavata</name>
    <name type="common">Red gorgonian</name>
    <name type="synonym">Violescent sea-whip</name>
    <dbReference type="NCBI Taxonomy" id="317549"/>
    <lineage>
        <taxon>Eukaryota</taxon>
        <taxon>Metazoa</taxon>
        <taxon>Cnidaria</taxon>
        <taxon>Anthozoa</taxon>
        <taxon>Octocorallia</taxon>
        <taxon>Malacalcyonacea</taxon>
        <taxon>Plexauridae</taxon>
        <taxon>Paramuricea</taxon>
    </lineage>
</organism>
<feature type="transmembrane region" description="Helical" evidence="6">
    <location>
        <begin position="107"/>
        <end position="127"/>
    </location>
</feature>
<gene>
    <name evidence="8" type="ORF">PACLA_8A048886</name>
</gene>
<comment type="subcellular location">
    <subcellularLocation>
        <location evidence="1">Membrane</location>
        <topology evidence="1">Multi-pass membrane protein</topology>
    </subcellularLocation>
</comment>
<feature type="transmembrane region" description="Helical" evidence="6">
    <location>
        <begin position="139"/>
        <end position="158"/>
    </location>
</feature>
<keyword evidence="9" id="KW-1185">Reference proteome</keyword>
<keyword evidence="2 6" id="KW-0812">Transmembrane</keyword>
<feature type="non-terminal residue" evidence="8">
    <location>
        <position position="1"/>
    </location>
</feature>
<evidence type="ECO:0000256" key="6">
    <source>
        <dbReference type="SAM" id="Phobius"/>
    </source>
</evidence>
<dbReference type="EMBL" id="CACRXK020015979">
    <property type="protein sequence ID" value="CAB4029153.1"/>
    <property type="molecule type" value="Genomic_DNA"/>
</dbReference>
<dbReference type="GO" id="GO:0016020">
    <property type="term" value="C:membrane"/>
    <property type="evidence" value="ECO:0007669"/>
    <property type="project" value="UniProtKB-SubCell"/>
</dbReference>
<dbReference type="SUPFAM" id="SSF103473">
    <property type="entry name" value="MFS general substrate transporter"/>
    <property type="match status" value="1"/>
</dbReference>
<accession>A0A6S7KLX1</accession>